<sequence length="45" mass="5402">MNRLRALAARLRRPQPLTFDSQLAAFEAIMRRPARRRNTRKELRP</sequence>
<dbReference type="EMBL" id="JAZBJP010000002">
    <property type="protein sequence ID" value="MEE4419595.1"/>
    <property type="molecule type" value="Genomic_DNA"/>
</dbReference>
<dbReference type="RefSeq" id="WP_330821284.1">
    <property type="nucleotide sequence ID" value="NZ_JAZBJP010000002.1"/>
</dbReference>
<protein>
    <submittedName>
        <fullName evidence="1">Uncharacterized protein</fullName>
    </submittedName>
</protein>
<organism evidence="1 2">
    <name type="scientific">Streptomyces bugieae</name>
    <dbReference type="NCBI Taxonomy" id="3098223"/>
    <lineage>
        <taxon>Bacteria</taxon>
        <taxon>Bacillati</taxon>
        <taxon>Actinomycetota</taxon>
        <taxon>Actinomycetes</taxon>
        <taxon>Kitasatosporales</taxon>
        <taxon>Streptomycetaceae</taxon>
        <taxon>Streptomyces</taxon>
    </lineage>
</organism>
<gene>
    <name evidence="1" type="ORF">V2J85_09540</name>
</gene>
<reference evidence="1 2" key="1">
    <citation type="submission" date="2023-12" db="EMBL/GenBank/DDBJ databases">
        <title>30 novel species of actinomycetes from the DSMZ collection.</title>
        <authorList>
            <person name="Nouioui I."/>
        </authorList>
    </citation>
    <scope>NUCLEOTIDE SEQUENCE [LARGE SCALE GENOMIC DNA]</scope>
    <source>
        <strain evidence="1 2">DSM 41528</strain>
    </source>
</reference>
<proteinExistence type="predicted"/>
<name>A0ABU7NMM3_9ACTN</name>
<accession>A0ABU7NMM3</accession>
<dbReference type="Proteomes" id="UP001307760">
    <property type="component" value="Unassembled WGS sequence"/>
</dbReference>
<keyword evidence="2" id="KW-1185">Reference proteome</keyword>
<evidence type="ECO:0000313" key="2">
    <source>
        <dbReference type="Proteomes" id="UP001307760"/>
    </source>
</evidence>
<evidence type="ECO:0000313" key="1">
    <source>
        <dbReference type="EMBL" id="MEE4419595.1"/>
    </source>
</evidence>
<comment type="caution">
    <text evidence="1">The sequence shown here is derived from an EMBL/GenBank/DDBJ whole genome shotgun (WGS) entry which is preliminary data.</text>
</comment>